<reference evidence="2" key="1">
    <citation type="submission" date="2022-06" db="EMBL/GenBank/DDBJ databases">
        <title>Genomic Encyclopedia of Archaeal and Bacterial Type Strains, Phase II (KMG-II): from individual species to whole genera.</title>
        <authorList>
            <person name="Goeker M."/>
        </authorList>
    </citation>
    <scope>NUCLEOTIDE SEQUENCE</scope>
    <source>
        <strain evidence="2">DSM 43935</strain>
    </source>
</reference>
<dbReference type="GO" id="GO:0016853">
    <property type="term" value="F:isomerase activity"/>
    <property type="evidence" value="ECO:0007669"/>
    <property type="project" value="UniProtKB-KW"/>
</dbReference>
<dbReference type="InterPro" id="IPR003719">
    <property type="entry name" value="Phenazine_PhzF-like"/>
</dbReference>
<dbReference type="Pfam" id="PF02567">
    <property type="entry name" value="PhzC-PhzF"/>
    <property type="match status" value="1"/>
</dbReference>
<dbReference type="Proteomes" id="UP001206128">
    <property type="component" value="Unassembled WGS sequence"/>
</dbReference>
<dbReference type="Gene3D" id="3.10.310.10">
    <property type="entry name" value="Diaminopimelate Epimerase, Chain A, domain 1"/>
    <property type="match status" value="2"/>
</dbReference>
<keyword evidence="3" id="KW-1185">Reference proteome</keyword>
<dbReference type="PIRSF" id="PIRSF016184">
    <property type="entry name" value="PhzC_PhzF"/>
    <property type="match status" value="1"/>
</dbReference>
<dbReference type="RefSeq" id="WP_253770518.1">
    <property type="nucleotide sequence ID" value="NZ_JAMTCK010000005.1"/>
</dbReference>
<dbReference type="NCBIfam" id="TIGR00654">
    <property type="entry name" value="PhzF_family"/>
    <property type="match status" value="1"/>
</dbReference>
<feature type="active site" evidence="1">
    <location>
        <position position="51"/>
    </location>
</feature>
<comment type="caution">
    <text evidence="2">The sequence shown here is derived from an EMBL/GenBank/DDBJ whole genome shotgun (WGS) entry which is preliminary data.</text>
</comment>
<dbReference type="GO" id="GO:0005737">
    <property type="term" value="C:cytoplasm"/>
    <property type="evidence" value="ECO:0007669"/>
    <property type="project" value="TreeGrafter"/>
</dbReference>
<sequence>MRLTGKTLDYDVLDVFTATPFAGNPLAVVHGADGLSDAQLQAIAAQFNLSETAFPLPPTVAGADYRVRIFTPVTELPFAGLPSVGTALLLSARGRLPTGDVVQQAHAGLFPVRIKDGAAWLTGDTPVVGERLNATELAPAAGLTPSDVDTTLPAGVVGCGMHFTFLAVRPDALARAVPNADEIQGQVVGRGLVLVSFDPAERHARMRMFRVSGGEDAATGSAALALGVWLVDRGLVPADEETGFRISQGREMGRPSTLDCVVVASAGRAQRVVVGGHAVLTASGQIRVP</sequence>
<evidence type="ECO:0000313" key="3">
    <source>
        <dbReference type="Proteomes" id="UP001206128"/>
    </source>
</evidence>
<dbReference type="PANTHER" id="PTHR13774">
    <property type="entry name" value="PHENAZINE BIOSYNTHESIS PROTEIN"/>
    <property type="match status" value="1"/>
</dbReference>
<dbReference type="AlphaFoldDB" id="A0AAE3KEQ6"/>
<dbReference type="SUPFAM" id="SSF54506">
    <property type="entry name" value="Diaminopimelate epimerase-like"/>
    <property type="match status" value="1"/>
</dbReference>
<organism evidence="2 3">
    <name type="scientific">Goodfellowiella coeruleoviolacea</name>
    <dbReference type="NCBI Taxonomy" id="334858"/>
    <lineage>
        <taxon>Bacteria</taxon>
        <taxon>Bacillati</taxon>
        <taxon>Actinomycetota</taxon>
        <taxon>Actinomycetes</taxon>
        <taxon>Pseudonocardiales</taxon>
        <taxon>Pseudonocardiaceae</taxon>
        <taxon>Goodfellowiella</taxon>
    </lineage>
</organism>
<dbReference type="EMBL" id="JAMTCK010000005">
    <property type="protein sequence ID" value="MCP2165576.1"/>
    <property type="molecule type" value="Genomic_DNA"/>
</dbReference>
<dbReference type="PANTHER" id="PTHR13774:SF32">
    <property type="entry name" value="ANTISENSE-ENHANCING SEQUENCE 1"/>
    <property type="match status" value="1"/>
</dbReference>
<evidence type="ECO:0000256" key="1">
    <source>
        <dbReference type="PIRSR" id="PIRSR016184-1"/>
    </source>
</evidence>
<proteinExistence type="predicted"/>
<name>A0AAE3KEQ6_9PSEU</name>
<protein>
    <submittedName>
        <fullName evidence="2">Trans-2,3-dihydro-3-hydroxyanthranilate isomerase</fullName>
    </submittedName>
</protein>
<gene>
    <name evidence="2" type="ORF">LX83_002434</name>
</gene>
<keyword evidence="2" id="KW-0413">Isomerase</keyword>
<accession>A0AAE3KEQ6</accession>
<evidence type="ECO:0000313" key="2">
    <source>
        <dbReference type="EMBL" id="MCP2165576.1"/>
    </source>
</evidence>